<gene>
    <name evidence="1" type="ORF">SMRZ_LOCUS19643</name>
</gene>
<dbReference type="Proteomes" id="UP000277204">
    <property type="component" value="Unassembled WGS sequence"/>
</dbReference>
<evidence type="ECO:0000313" key="1">
    <source>
        <dbReference type="EMBL" id="VDP32353.1"/>
    </source>
</evidence>
<name>A0A183MUB8_9TREM</name>
<accession>A0A183MUB8</accession>
<organism evidence="1 2">
    <name type="scientific">Schistosoma margrebowiei</name>
    <dbReference type="NCBI Taxonomy" id="48269"/>
    <lineage>
        <taxon>Eukaryota</taxon>
        <taxon>Metazoa</taxon>
        <taxon>Spiralia</taxon>
        <taxon>Lophotrochozoa</taxon>
        <taxon>Platyhelminthes</taxon>
        <taxon>Trematoda</taxon>
        <taxon>Digenea</taxon>
        <taxon>Strigeidida</taxon>
        <taxon>Schistosomatoidea</taxon>
        <taxon>Schistosomatidae</taxon>
        <taxon>Schistosoma</taxon>
    </lineage>
</organism>
<dbReference type="EMBL" id="UZAI01018030">
    <property type="protein sequence ID" value="VDP32353.1"/>
    <property type="molecule type" value="Genomic_DNA"/>
</dbReference>
<proteinExistence type="predicted"/>
<dbReference type="AlphaFoldDB" id="A0A183MUB8"/>
<keyword evidence="2" id="KW-1185">Reference proteome</keyword>
<reference evidence="1 2" key="1">
    <citation type="submission" date="2018-11" db="EMBL/GenBank/DDBJ databases">
        <authorList>
            <consortium name="Pathogen Informatics"/>
        </authorList>
    </citation>
    <scope>NUCLEOTIDE SEQUENCE [LARGE SCALE GENOMIC DNA]</scope>
    <source>
        <strain evidence="1 2">Zambia</strain>
    </source>
</reference>
<protein>
    <submittedName>
        <fullName evidence="1">Uncharacterized protein</fullName>
    </submittedName>
</protein>
<sequence>MAIRQIKSSKAAGPDNVSAEALKEDQQPTMGENKPDPSGGIDKEEALRWMGHTLRRAPNCVTRQALTWNPQGQMRRGRPKNTLS</sequence>
<evidence type="ECO:0000313" key="2">
    <source>
        <dbReference type="Proteomes" id="UP000277204"/>
    </source>
</evidence>